<protein>
    <submittedName>
        <fullName evidence="1">Uncharacterized protein</fullName>
    </submittedName>
</protein>
<sequence length="234" mass="25647">MFKTHYTSALCGFQIPGSQDLCTLLRAPVDTSLLSPNPEAPEPAVPLGKRDRSSQVRQSYSTRSKATVTPRSARTCGACCTHLSQRLYFHLGSSGEVHQPAEEKHQGARHFWKTPNQCGAGPSSRTCRRRPVMSGARLGVLWKLHGREKNPAGCFSVLPCRAPAPPSWSSPRAREHVKLIKKMRTGSLPAQRLLRGPSAPTRSQGFGLSLSLQPVGSALTTLKLSSKLWTTWRQ</sequence>
<dbReference type="EMBL" id="OX596089">
    <property type="protein sequence ID" value="CAN0524947.1"/>
    <property type="molecule type" value="Genomic_DNA"/>
</dbReference>
<evidence type="ECO:0000313" key="2">
    <source>
        <dbReference type="Proteomes" id="UP001162501"/>
    </source>
</evidence>
<reference evidence="1" key="1">
    <citation type="submission" date="2023-05" db="EMBL/GenBank/DDBJ databases">
        <authorList>
            <consortium name="ELIXIR-Norway"/>
        </authorList>
    </citation>
    <scope>NUCLEOTIDE SEQUENCE</scope>
</reference>
<organism evidence="1 2">
    <name type="scientific">Rangifer tarandus platyrhynchus</name>
    <name type="common">Svalbard reindeer</name>
    <dbReference type="NCBI Taxonomy" id="3082113"/>
    <lineage>
        <taxon>Eukaryota</taxon>
        <taxon>Metazoa</taxon>
        <taxon>Chordata</taxon>
        <taxon>Craniata</taxon>
        <taxon>Vertebrata</taxon>
        <taxon>Euteleostomi</taxon>
        <taxon>Mammalia</taxon>
        <taxon>Eutheria</taxon>
        <taxon>Laurasiatheria</taxon>
        <taxon>Artiodactyla</taxon>
        <taxon>Ruminantia</taxon>
        <taxon>Pecora</taxon>
        <taxon>Cervidae</taxon>
        <taxon>Odocoileinae</taxon>
        <taxon>Rangifer</taxon>
    </lineage>
</organism>
<proteinExistence type="predicted"/>
<name>A0AC59ZXM4_RANTA</name>
<evidence type="ECO:0000313" key="1">
    <source>
        <dbReference type="EMBL" id="CAN0524947.1"/>
    </source>
</evidence>
<gene>
    <name evidence="1" type="ORF">MRATA1EN22A_LOCUS23993</name>
</gene>
<dbReference type="Proteomes" id="UP001162501">
    <property type="component" value="Chromosome 5"/>
</dbReference>
<accession>A0AC59ZXM4</accession>
<reference evidence="1" key="2">
    <citation type="submission" date="2025-03" db="EMBL/GenBank/DDBJ databases">
        <authorList>
            <consortium name="ELIXIR-Norway"/>
            <consortium name="Elixir Norway"/>
        </authorList>
    </citation>
    <scope>NUCLEOTIDE SEQUENCE</scope>
</reference>